<organism evidence="4 5">
    <name type="scientific">Orbilia blumenaviensis</name>
    <dbReference type="NCBI Taxonomy" id="1796055"/>
    <lineage>
        <taxon>Eukaryota</taxon>
        <taxon>Fungi</taxon>
        <taxon>Dikarya</taxon>
        <taxon>Ascomycota</taxon>
        <taxon>Pezizomycotina</taxon>
        <taxon>Orbiliomycetes</taxon>
        <taxon>Orbiliales</taxon>
        <taxon>Orbiliaceae</taxon>
        <taxon>Orbilia</taxon>
    </lineage>
</organism>
<keyword evidence="5" id="KW-1185">Reference proteome</keyword>
<dbReference type="GO" id="GO:0046872">
    <property type="term" value="F:metal ion binding"/>
    <property type="evidence" value="ECO:0007669"/>
    <property type="project" value="UniProtKB-KW"/>
</dbReference>
<dbReference type="GO" id="GO:0016491">
    <property type="term" value="F:oxidoreductase activity"/>
    <property type="evidence" value="ECO:0007669"/>
    <property type="project" value="UniProtKB-KW"/>
</dbReference>
<proteinExistence type="inferred from homology"/>
<dbReference type="InterPro" id="IPR005123">
    <property type="entry name" value="Oxoglu/Fe-dep_dioxygenase_dom"/>
</dbReference>
<dbReference type="PROSITE" id="PS51471">
    <property type="entry name" value="FE2OG_OXY"/>
    <property type="match status" value="1"/>
</dbReference>
<evidence type="ECO:0000256" key="2">
    <source>
        <dbReference type="RuleBase" id="RU003682"/>
    </source>
</evidence>
<protein>
    <recommendedName>
        <fullName evidence="3">Fe2OG dioxygenase domain-containing protein</fullName>
    </recommendedName>
</protein>
<dbReference type="Gene3D" id="2.60.120.330">
    <property type="entry name" value="B-lactam Antibiotic, Isopenicillin N Synthase, Chain"/>
    <property type="match status" value="1"/>
</dbReference>
<name>A0AAV9UTW9_9PEZI</name>
<dbReference type="SUPFAM" id="SSF51197">
    <property type="entry name" value="Clavaminate synthase-like"/>
    <property type="match status" value="1"/>
</dbReference>
<evidence type="ECO:0000313" key="4">
    <source>
        <dbReference type="EMBL" id="KAK6349119.1"/>
    </source>
</evidence>
<feature type="domain" description="Fe2OG dioxygenase" evidence="3">
    <location>
        <begin position="158"/>
        <end position="260"/>
    </location>
</feature>
<keyword evidence="2" id="KW-0479">Metal-binding</keyword>
<dbReference type="PANTHER" id="PTHR47990">
    <property type="entry name" value="2-OXOGLUTARATE (2OG) AND FE(II)-DEPENDENT OXYGENASE SUPERFAMILY PROTEIN-RELATED"/>
    <property type="match status" value="1"/>
</dbReference>
<reference evidence="4 5" key="1">
    <citation type="submission" date="2019-10" db="EMBL/GenBank/DDBJ databases">
        <authorList>
            <person name="Palmer J.M."/>
        </authorList>
    </citation>
    <scope>NUCLEOTIDE SEQUENCE [LARGE SCALE GENOMIC DNA]</scope>
    <source>
        <strain evidence="4 5">TWF730</strain>
    </source>
</reference>
<evidence type="ECO:0000259" key="3">
    <source>
        <dbReference type="PROSITE" id="PS51471"/>
    </source>
</evidence>
<comment type="caution">
    <text evidence="4">The sequence shown here is derived from an EMBL/GenBank/DDBJ whole genome shotgun (WGS) entry which is preliminary data.</text>
</comment>
<dbReference type="InterPro" id="IPR044861">
    <property type="entry name" value="IPNS-like_FE2OG_OXY"/>
</dbReference>
<dbReference type="Proteomes" id="UP001373714">
    <property type="component" value="Unassembled WGS sequence"/>
</dbReference>
<evidence type="ECO:0000256" key="1">
    <source>
        <dbReference type="ARBA" id="ARBA00008056"/>
    </source>
</evidence>
<gene>
    <name evidence="4" type="ORF">TWF730_009876</name>
</gene>
<keyword evidence="2" id="KW-0408">Iron</keyword>
<dbReference type="EMBL" id="JAVHNS010000007">
    <property type="protein sequence ID" value="KAK6349119.1"/>
    <property type="molecule type" value="Genomic_DNA"/>
</dbReference>
<comment type="similarity">
    <text evidence="1 2">Belongs to the iron/ascorbate-dependent oxidoreductase family.</text>
</comment>
<evidence type="ECO:0000313" key="5">
    <source>
        <dbReference type="Proteomes" id="UP001373714"/>
    </source>
</evidence>
<dbReference type="Pfam" id="PF03171">
    <property type="entry name" value="2OG-FeII_Oxy"/>
    <property type="match status" value="1"/>
</dbReference>
<dbReference type="AlphaFoldDB" id="A0AAV9UTW9"/>
<dbReference type="InterPro" id="IPR050231">
    <property type="entry name" value="Iron_ascorbate_oxido_reductase"/>
</dbReference>
<sequence>MASPIAAQAFRQRLAPNLIKTSKTTLTSAKSHANPELLHGAIALLNPTVQPPFKAIRHLFDHLRANPTAASALNNAYPKRGIFKSAAIKNGIADQKFTIDLSPARDSLISEATRASLASYGLNDVISFFNNTAENHVSTILSQLGKVSSIDLSQVHKDLNMNFRLCDYNPLTANPTSSNGCGEHTDYGTFSIIFQDGTPGLEIEAPHAPGTWIEIPGDATVVLAGWCAFILTGGRVCAVRHRVRRIPGVRRLSAVLFVAPDLEVKLKPLTEFTNVEFSKEIIGGEVNVSWFKDVMGKRWRRREGNLEVAERDEGIFSQDDEIRRLVLGA</sequence>
<dbReference type="InterPro" id="IPR027443">
    <property type="entry name" value="IPNS-like_sf"/>
</dbReference>
<keyword evidence="2" id="KW-0560">Oxidoreductase</keyword>
<accession>A0AAV9UTW9</accession>